<evidence type="ECO:0008006" key="3">
    <source>
        <dbReference type="Google" id="ProtNLM"/>
    </source>
</evidence>
<proteinExistence type="predicted"/>
<sequence>MPSPRRSVIVAVLVLLAGLGFAGCGRAQPGVAFYIGDTRYTEKQLDEMVDEIVAAVPGVDAADLRASAVNALVLRDLGRRVAEEKSVTVPAADYARTAQQLRMPENAELTRVTAEYTAVAGALVETTGPVQVTDKDIKGIYDVLLEAAGDQQLKPYDEVANILRSDPVLPKVLGVRDLLVVHADKVGVEVNPRYLPLTVALGEVPVPLTDGIGTVVDES</sequence>
<name>A0A8J3Z798_9ACTN</name>
<accession>A0A8J3Z798</accession>
<evidence type="ECO:0000313" key="1">
    <source>
        <dbReference type="EMBL" id="GIJ58789.1"/>
    </source>
</evidence>
<evidence type="ECO:0000313" key="2">
    <source>
        <dbReference type="Proteomes" id="UP000612585"/>
    </source>
</evidence>
<comment type="caution">
    <text evidence="1">The sequence shown here is derived from an EMBL/GenBank/DDBJ whole genome shotgun (WGS) entry which is preliminary data.</text>
</comment>
<protein>
    <recommendedName>
        <fullName evidence="3">Lipoprotein</fullName>
    </recommendedName>
</protein>
<gene>
    <name evidence="1" type="ORF">Vau01_063050</name>
</gene>
<dbReference type="Proteomes" id="UP000612585">
    <property type="component" value="Unassembled WGS sequence"/>
</dbReference>
<reference evidence="1" key="1">
    <citation type="submission" date="2021-01" db="EMBL/GenBank/DDBJ databases">
        <title>Whole genome shotgun sequence of Virgisporangium aurantiacum NBRC 16421.</title>
        <authorList>
            <person name="Komaki H."/>
            <person name="Tamura T."/>
        </authorList>
    </citation>
    <scope>NUCLEOTIDE SEQUENCE</scope>
    <source>
        <strain evidence="1">NBRC 16421</strain>
    </source>
</reference>
<organism evidence="1 2">
    <name type="scientific">Virgisporangium aurantiacum</name>
    <dbReference type="NCBI Taxonomy" id="175570"/>
    <lineage>
        <taxon>Bacteria</taxon>
        <taxon>Bacillati</taxon>
        <taxon>Actinomycetota</taxon>
        <taxon>Actinomycetes</taxon>
        <taxon>Micromonosporales</taxon>
        <taxon>Micromonosporaceae</taxon>
        <taxon>Virgisporangium</taxon>
    </lineage>
</organism>
<dbReference type="EMBL" id="BOPG01000043">
    <property type="protein sequence ID" value="GIJ58789.1"/>
    <property type="molecule type" value="Genomic_DNA"/>
</dbReference>
<dbReference type="PROSITE" id="PS51257">
    <property type="entry name" value="PROKAR_LIPOPROTEIN"/>
    <property type="match status" value="1"/>
</dbReference>
<dbReference type="RefSeq" id="WP_204000090.1">
    <property type="nucleotide sequence ID" value="NZ_BOPG01000043.1"/>
</dbReference>
<dbReference type="AlphaFoldDB" id="A0A8J3Z798"/>
<keyword evidence="2" id="KW-1185">Reference proteome</keyword>